<organism evidence="1">
    <name type="scientific">Spodoptera frugiperda</name>
    <name type="common">Fall armyworm</name>
    <dbReference type="NCBI Taxonomy" id="7108"/>
    <lineage>
        <taxon>Eukaryota</taxon>
        <taxon>Metazoa</taxon>
        <taxon>Ecdysozoa</taxon>
        <taxon>Arthropoda</taxon>
        <taxon>Hexapoda</taxon>
        <taxon>Insecta</taxon>
        <taxon>Pterygota</taxon>
        <taxon>Neoptera</taxon>
        <taxon>Endopterygota</taxon>
        <taxon>Lepidoptera</taxon>
        <taxon>Glossata</taxon>
        <taxon>Ditrysia</taxon>
        <taxon>Noctuoidea</taxon>
        <taxon>Noctuidae</taxon>
        <taxon>Amphipyrinae</taxon>
        <taxon>Spodoptera</taxon>
    </lineage>
</organism>
<sequence length="80" mass="8994">MRSRDKSSDDFSRLGRGETRGILLLTKSHPLPTPTFRAEALVTRQAVRSLRDRLRTTQEVVDLFPTQTTKIGVEGAPFNP</sequence>
<protein>
    <submittedName>
        <fullName evidence="1">SFRICE_033170</fullName>
    </submittedName>
</protein>
<reference evidence="1" key="1">
    <citation type="submission" date="2016-07" db="EMBL/GenBank/DDBJ databases">
        <authorList>
            <person name="Bretaudeau A."/>
        </authorList>
    </citation>
    <scope>NUCLEOTIDE SEQUENCE</scope>
    <source>
        <strain evidence="1">Rice</strain>
        <tissue evidence="1">Whole body</tissue>
    </source>
</reference>
<dbReference type="AlphaFoldDB" id="A0A2H1V8C5"/>
<accession>A0A2H1V8C5</accession>
<gene>
    <name evidence="1" type="ORF">SFRICE_033170</name>
</gene>
<proteinExistence type="predicted"/>
<dbReference type="EMBL" id="ODYU01001203">
    <property type="protein sequence ID" value="SOQ37100.1"/>
    <property type="molecule type" value="Genomic_DNA"/>
</dbReference>
<evidence type="ECO:0000313" key="1">
    <source>
        <dbReference type="EMBL" id="SOQ37100.1"/>
    </source>
</evidence>
<name>A0A2H1V8C5_SPOFR</name>